<dbReference type="PANTHER" id="PTHR18952:SF124">
    <property type="entry name" value="CARBONIC ANHYDRASE 7"/>
    <property type="match status" value="1"/>
</dbReference>
<dbReference type="InterPro" id="IPR001148">
    <property type="entry name" value="CA_dom"/>
</dbReference>
<proteinExistence type="inferred from homology"/>
<dbReference type="Gene3D" id="3.10.200.10">
    <property type="entry name" value="Alpha carbonic anhydrase"/>
    <property type="match status" value="1"/>
</dbReference>
<sequence>MKPYPKEILSLKERIYNYRLSRARRIIENTFGILAARCRIFRKPIIANEKTVINVTKAATALHNYLMHSRQFEPLNQYCPLGFVDCETSSGLLAGEWRSNVSDYQGITTLQKQLGSNNYSRDAKAVRELFRDFFNSPQGQVPWQYDMIAEKLATEFLILFLIYNLDESAHHGDWEYSLLSDTGPQYWGYDHPICNGKRQSPINIIENQAFYSTALTPLILFNYSTLFNNTSYYLTNNGHTVILGMDANSSLSIGLFWRGRKYNYYGLHFHWGENDQHGSEHLFSNKANPLEVHILHYLNDYGTFSNSLNYDDGVLVWSNIFQLDNSVDTSSNPLQDIFNNIKNVIQAGDKTSIQPVALSSFVAENSTYSYYYYDGSLTTPECSESVVWIVNQKFMKVSSRQLQDFRTLKGHYHNISNLVKEENLLQNDRPIQPFNRRTLYTSVNFINSVTSFSKSYSAAASNVLILGETISLFLFFVEF</sequence>
<keyword evidence="5" id="KW-1185">Reference proteome</keyword>
<dbReference type="SMART" id="SM01057">
    <property type="entry name" value="Carb_anhydrase"/>
    <property type="match status" value="1"/>
</dbReference>
<dbReference type="RefSeq" id="XP_065675549.1">
    <property type="nucleotide sequence ID" value="XM_065819477.1"/>
</dbReference>
<gene>
    <name evidence="6" type="primary">LOC136072011</name>
</gene>
<comment type="similarity">
    <text evidence="2">Belongs to the alpha-carbonic anhydrase family.</text>
</comment>
<comment type="cofactor">
    <cofactor evidence="1">
        <name>a divalent metal cation</name>
        <dbReference type="ChEBI" id="CHEBI:60240"/>
    </cofactor>
</comment>
<dbReference type="Pfam" id="PF00194">
    <property type="entry name" value="Carb_anhydrase"/>
    <property type="match status" value="1"/>
</dbReference>
<evidence type="ECO:0000256" key="2">
    <source>
        <dbReference type="ARBA" id="ARBA00010718"/>
    </source>
</evidence>
<dbReference type="Proteomes" id="UP001652625">
    <property type="component" value="Chromosome 15"/>
</dbReference>
<dbReference type="PROSITE" id="PS51144">
    <property type="entry name" value="ALPHA_CA_2"/>
    <property type="match status" value="1"/>
</dbReference>
<dbReference type="InterPro" id="IPR036398">
    <property type="entry name" value="CA_dom_sf"/>
</dbReference>
<evidence type="ECO:0000256" key="1">
    <source>
        <dbReference type="ARBA" id="ARBA00001968"/>
    </source>
</evidence>
<protein>
    <submittedName>
        <fullName evidence="6">Carbonic anhydrase 7-like</fullName>
    </submittedName>
</protein>
<dbReference type="InterPro" id="IPR023561">
    <property type="entry name" value="Carbonic_anhydrase_a-class"/>
</dbReference>
<reference evidence="6" key="1">
    <citation type="submission" date="2025-08" db="UniProtKB">
        <authorList>
            <consortium name="RefSeq"/>
        </authorList>
    </citation>
    <scope>IDENTIFICATION</scope>
</reference>
<organism evidence="5 6">
    <name type="scientific">Hydra vulgaris</name>
    <name type="common">Hydra</name>
    <name type="synonym">Hydra attenuata</name>
    <dbReference type="NCBI Taxonomy" id="6087"/>
    <lineage>
        <taxon>Eukaryota</taxon>
        <taxon>Metazoa</taxon>
        <taxon>Cnidaria</taxon>
        <taxon>Hydrozoa</taxon>
        <taxon>Hydroidolina</taxon>
        <taxon>Anthoathecata</taxon>
        <taxon>Aplanulata</taxon>
        <taxon>Hydridae</taxon>
        <taxon>Hydra</taxon>
    </lineage>
</organism>
<dbReference type="Pfam" id="PF13359">
    <property type="entry name" value="DDE_Tnp_4"/>
    <property type="match status" value="1"/>
</dbReference>
<dbReference type="PANTHER" id="PTHR18952">
    <property type="entry name" value="CARBONIC ANHYDRASE"/>
    <property type="match status" value="1"/>
</dbReference>
<dbReference type="InterPro" id="IPR027806">
    <property type="entry name" value="HARBI1_dom"/>
</dbReference>
<evidence type="ECO:0000259" key="4">
    <source>
        <dbReference type="PROSITE" id="PS51144"/>
    </source>
</evidence>
<evidence type="ECO:0000256" key="3">
    <source>
        <dbReference type="ARBA" id="ARBA00022723"/>
    </source>
</evidence>
<name>A0ABM4DLY0_HYDVU</name>
<feature type="domain" description="Alpha-carbonic anhydrase" evidence="4">
    <location>
        <begin position="172"/>
        <end position="443"/>
    </location>
</feature>
<dbReference type="GeneID" id="136072011"/>
<evidence type="ECO:0000313" key="5">
    <source>
        <dbReference type="Proteomes" id="UP001652625"/>
    </source>
</evidence>
<accession>A0ABM4DLY0</accession>
<evidence type="ECO:0000313" key="6">
    <source>
        <dbReference type="RefSeq" id="XP_065675549.1"/>
    </source>
</evidence>
<dbReference type="CDD" id="cd00326">
    <property type="entry name" value="alpha_CA"/>
    <property type="match status" value="1"/>
</dbReference>
<keyword evidence="3" id="KW-0479">Metal-binding</keyword>
<dbReference type="SUPFAM" id="SSF51069">
    <property type="entry name" value="Carbonic anhydrase"/>
    <property type="match status" value="1"/>
</dbReference>